<comment type="caution">
    <text evidence="3">The sequence shown here is derived from an EMBL/GenBank/DDBJ whole genome shotgun (WGS) entry which is preliminary data.</text>
</comment>
<dbReference type="Gene3D" id="2.40.128.270">
    <property type="match status" value="1"/>
</dbReference>
<dbReference type="InterPro" id="IPR038670">
    <property type="entry name" value="HslJ-like_sf"/>
</dbReference>
<dbReference type="InterPro" id="IPR053147">
    <property type="entry name" value="Hsp_HslJ-like"/>
</dbReference>
<dbReference type="EMBL" id="JAROCF010000001">
    <property type="protein sequence ID" value="MDN4613599.1"/>
    <property type="molecule type" value="Genomic_DNA"/>
</dbReference>
<dbReference type="Pfam" id="PF03724">
    <property type="entry name" value="META"/>
    <property type="match status" value="1"/>
</dbReference>
<dbReference type="PANTHER" id="PTHR35535:SF1">
    <property type="entry name" value="HEAT SHOCK PROTEIN HSLJ"/>
    <property type="match status" value="1"/>
</dbReference>
<accession>A0ABT8K834</accession>
<gene>
    <name evidence="3" type="ORF">P5G50_03950</name>
</gene>
<reference evidence="3" key="1">
    <citation type="submission" date="2023-06" db="EMBL/GenBank/DDBJ databases">
        <title>MT1 and MT2 Draft Genomes of Novel Species.</title>
        <authorList>
            <person name="Venkateswaran K."/>
        </authorList>
    </citation>
    <scope>NUCLEOTIDE SEQUENCE</scope>
    <source>
        <strain evidence="3">F6_8S_P_1B</strain>
    </source>
</reference>
<organism evidence="3 4">
    <name type="scientific">Leifsonia williamsii</name>
    <dbReference type="NCBI Taxonomy" id="3035919"/>
    <lineage>
        <taxon>Bacteria</taxon>
        <taxon>Bacillati</taxon>
        <taxon>Actinomycetota</taxon>
        <taxon>Actinomycetes</taxon>
        <taxon>Micrococcales</taxon>
        <taxon>Microbacteriaceae</taxon>
        <taxon>Leifsonia</taxon>
    </lineage>
</organism>
<evidence type="ECO:0000313" key="3">
    <source>
        <dbReference type="EMBL" id="MDN4613599.1"/>
    </source>
</evidence>
<feature type="signal peptide" evidence="1">
    <location>
        <begin position="1"/>
        <end position="34"/>
    </location>
</feature>
<protein>
    <submittedName>
        <fullName evidence="3">META domain-containing protein</fullName>
    </submittedName>
</protein>
<evidence type="ECO:0000313" key="4">
    <source>
        <dbReference type="Proteomes" id="UP001174208"/>
    </source>
</evidence>
<sequence length="136" mass="13774">MSTAAASVPSARLRRAPRRLAVPFAAAALLAALAGCATPGGETAAFTGTWGSSASGQPNLTIEDDGKVSGTDGCNRLTGTGTVSGDTFRFGNLASTMMACEGVDEWLGKASTASVDGKTLIVYDDSNKKIGTLEKQ</sequence>
<keyword evidence="4" id="KW-1185">Reference proteome</keyword>
<dbReference type="RefSeq" id="WP_301211829.1">
    <property type="nucleotide sequence ID" value="NZ_JAROCF010000001.1"/>
</dbReference>
<dbReference type="InterPro" id="IPR005184">
    <property type="entry name" value="DUF306_Meta_HslJ"/>
</dbReference>
<proteinExistence type="predicted"/>
<feature type="domain" description="DUF306" evidence="2">
    <location>
        <begin position="54"/>
        <end position="130"/>
    </location>
</feature>
<evidence type="ECO:0000259" key="2">
    <source>
        <dbReference type="Pfam" id="PF03724"/>
    </source>
</evidence>
<dbReference type="PANTHER" id="PTHR35535">
    <property type="entry name" value="HEAT SHOCK PROTEIN HSLJ"/>
    <property type="match status" value="1"/>
</dbReference>
<dbReference type="Proteomes" id="UP001174208">
    <property type="component" value="Unassembled WGS sequence"/>
</dbReference>
<evidence type="ECO:0000256" key="1">
    <source>
        <dbReference type="SAM" id="SignalP"/>
    </source>
</evidence>
<feature type="chain" id="PRO_5047296086" evidence="1">
    <location>
        <begin position="35"/>
        <end position="136"/>
    </location>
</feature>
<name>A0ABT8K834_9MICO</name>
<keyword evidence="1" id="KW-0732">Signal</keyword>